<dbReference type="Gene3D" id="3.60.10.10">
    <property type="entry name" value="Endonuclease/exonuclease/phosphatase"/>
    <property type="match status" value="1"/>
</dbReference>
<proteinExistence type="predicted"/>
<name>A0A3R7CSZ6_9STRA</name>
<dbReference type="AlphaFoldDB" id="A0A3R7CSZ6"/>
<protein>
    <recommendedName>
        <fullName evidence="3">Endonuclease/exonuclease/phosphatase domain-containing protein</fullName>
    </recommendedName>
</protein>
<evidence type="ECO:0000313" key="1">
    <source>
        <dbReference type="EMBL" id="RHY18692.1"/>
    </source>
</evidence>
<dbReference type="Proteomes" id="UP000285060">
    <property type="component" value="Unassembled WGS sequence"/>
</dbReference>
<dbReference type="SUPFAM" id="SSF56219">
    <property type="entry name" value="DNase I-like"/>
    <property type="match status" value="1"/>
</dbReference>
<dbReference type="InterPro" id="IPR036691">
    <property type="entry name" value="Endo/exonu/phosph_ase_sf"/>
</dbReference>
<evidence type="ECO:0008006" key="3">
    <source>
        <dbReference type="Google" id="ProtNLM"/>
    </source>
</evidence>
<gene>
    <name evidence="1" type="ORF">DYB32_010344</name>
</gene>
<keyword evidence="2" id="KW-1185">Reference proteome</keyword>
<organism evidence="1 2">
    <name type="scientific">Aphanomyces invadans</name>
    <dbReference type="NCBI Taxonomy" id="157072"/>
    <lineage>
        <taxon>Eukaryota</taxon>
        <taxon>Sar</taxon>
        <taxon>Stramenopiles</taxon>
        <taxon>Oomycota</taxon>
        <taxon>Saprolegniomycetes</taxon>
        <taxon>Saprolegniales</taxon>
        <taxon>Verrucalvaceae</taxon>
        <taxon>Aphanomyces</taxon>
    </lineage>
</organism>
<accession>A0A3R7CSZ6</accession>
<sequence>MRGANIVALQETKLKDSHHLSTFTYHTQHALGHGKFFLAVNDPRVVADHVSSPGDDPAHRSGGVALVLDDTVPGFRELQHLVELGIPYKYMLVRTHWQETPVYFHCVYAPVQSADRAAYFDSLPREFPENSAHLILGDLNLPMDPYLDAENPHHNHSVGRVNCLEWLNAASRLLEIICTAHNPGVVRHAWKKRTRCFLQQAHQHVKSHYSREKALSVLRLTEARRLHADGISSDQDLEDEEKIFLEAVDLWKLYHADLNFDVHASKNERSTAHFFRPLTKVLYKTPVRSAR</sequence>
<reference evidence="1 2" key="1">
    <citation type="submission" date="2018-08" db="EMBL/GenBank/DDBJ databases">
        <title>Aphanomyces genome sequencing and annotation.</title>
        <authorList>
            <person name="Minardi D."/>
            <person name="Oidtmann B."/>
            <person name="Van Der Giezen M."/>
            <person name="Studholme D.J."/>
        </authorList>
    </citation>
    <scope>NUCLEOTIDE SEQUENCE [LARGE SCALE GENOMIC DNA]</scope>
    <source>
        <strain evidence="1 2">NJM0002</strain>
    </source>
</reference>
<comment type="caution">
    <text evidence="1">The sequence shown here is derived from an EMBL/GenBank/DDBJ whole genome shotgun (WGS) entry which is preliminary data.</text>
</comment>
<evidence type="ECO:0000313" key="2">
    <source>
        <dbReference type="Proteomes" id="UP000285060"/>
    </source>
</evidence>
<dbReference type="VEuPathDB" id="FungiDB:H310_15082"/>
<dbReference type="EMBL" id="QUSY01003123">
    <property type="protein sequence ID" value="RHY18692.1"/>
    <property type="molecule type" value="Genomic_DNA"/>
</dbReference>